<feature type="repeat" description="ANK" evidence="5">
    <location>
        <begin position="975"/>
        <end position="1007"/>
    </location>
</feature>
<dbReference type="GO" id="GO:0102193">
    <property type="term" value="F:protein-ribulosamine 3-kinase activity"/>
    <property type="evidence" value="ECO:0007669"/>
    <property type="project" value="UniProtKB-EC"/>
</dbReference>
<dbReference type="PRINTS" id="PR01415">
    <property type="entry name" value="ANKYRIN"/>
</dbReference>
<feature type="region of interest" description="Disordered" evidence="6">
    <location>
        <begin position="788"/>
        <end position="808"/>
    </location>
</feature>
<evidence type="ECO:0000313" key="8">
    <source>
        <dbReference type="EMBL" id="CAF9904655.1"/>
    </source>
</evidence>
<evidence type="ECO:0000256" key="3">
    <source>
        <dbReference type="ARBA" id="ARBA00023043"/>
    </source>
</evidence>
<feature type="repeat" description="ANK" evidence="5">
    <location>
        <begin position="1107"/>
        <end position="1139"/>
    </location>
</feature>
<feature type="domain" description="Nephrocystin 3-like N-terminal" evidence="7">
    <location>
        <begin position="371"/>
        <end position="555"/>
    </location>
</feature>
<dbReference type="Gene3D" id="3.40.50.300">
    <property type="entry name" value="P-loop containing nucleotide triphosphate hydrolases"/>
    <property type="match status" value="1"/>
</dbReference>
<feature type="repeat" description="ANK" evidence="5">
    <location>
        <begin position="1140"/>
        <end position="1172"/>
    </location>
</feature>
<name>A0A8H3I617_9LECA</name>
<dbReference type="SUPFAM" id="SSF52540">
    <property type="entry name" value="P-loop containing nucleoside triphosphate hydrolases"/>
    <property type="match status" value="1"/>
</dbReference>
<evidence type="ECO:0000256" key="2">
    <source>
        <dbReference type="ARBA" id="ARBA00022737"/>
    </source>
</evidence>
<reference evidence="8" key="1">
    <citation type="submission" date="2021-03" db="EMBL/GenBank/DDBJ databases">
        <authorList>
            <person name="Tagirdzhanova G."/>
        </authorList>
    </citation>
    <scope>NUCLEOTIDE SEQUENCE</scope>
</reference>
<dbReference type="Gene3D" id="1.25.40.20">
    <property type="entry name" value="Ankyrin repeat-containing domain"/>
    <property type="match status" value="3"/>
</dbReference>
<dbReference type="Pfam" id="PF12796">
    <property type="entry name" value="Ank_2"/>
    <property type="match status" value="3"/>
</dbReference>
<dbReference type="InterPro" id="IPR002110">
    <property type="entry name" value="Ankyrin_rpt"/>
</dbReference>
<evidence type="ECO:0000259" key="7">
    <source>
        <dbReference type="Pfam" id="PF24883"/>
    </source>
</evidence>
<feature type="repeat" description="ANK" evidence="5">
    <location>
        <begin position="1041"/>
        <end position="1073"/>
    </location>
</feature>
<dbReference type="InterPro" id="IPR027417">
    <property type="entry name" value="P-loop_NTPase"/>
</dbReference>
<feature type="repeat" description="ANK" evidence="5">
    <location>
        <begin position="942"/>
        <end position="974"/>
    </location>
</feature>
<comment type="caution">
    <text evidence="8">The sequence shown here is derived from an EMBL/GenBank/DDBJ whole genome shotgun (WGS) entry which is preliminary data.</text>
</comment>
<organism evidence="8 9">
    <name type="scientific">Imshaugia aleurites</name>
    <dbReference type="NCBI Taxonomy" id="172621"/>
    <lineage>
        <taxon>Eukaryota</taxon>
        <taxon>Fungi</taxon>
        <taxon>Dikarya</taxon>
        <taxon>Ascomycota</taxon>
        <taxon>Pezizomycotina</taxon>
        <taxon>Lecanoromycetes</taxon>
        <taxon>OSLEUM clade</taxon>
        <taxon>Lecanoromycetidae</taxon>
        <taxon>Lecanorales</taxon>
        <taxon>Lecanorineae</taxon>
        <taxon>Parmeliaceae</taxon>
        <taxon>Imshaugia</taxon>
    </lineage>
</organism>
<evidence type="ECO:0000256" key="5">
    <source>
        <dbReference type="PROSITE-ProRule" id="PRU00023"/>
    </source>
</evidence>
<dbReference type="InterPro" id="IPR016477">
    <property type="entry name" value="Fructo-/Ketosamine-3-kinase"/>
</dbReference>
<dbReference type="PROSITE" id="PS50297">
    <property type="entry name" value="ANK_REP_REGION"/>
    <property type="match status" value="9"/>
</dbReference>
<dbReference type="OrthoDB" id="538223at2759"/>
<keyword evidence="3 5" id="KW-0040">ANK repeat</keyword>
<feature type="repeat" description="ANK" evidence="5">
    <location>
        <begin position="1008"/>
        <end position="1040"/>
    </location>
</feature>
<accession>A0A8H3I617</accession>
<dbReference type="Pfam" id="PF03881">
    <property type="entry name" value="Fructosamin_kin"/>
    <property type="match status" value="1"/>
</dbReference>
<dbReference type="InterPro" id="IPR056884">
    <property type="entry name" value="NPHP3-like_N"/>
</dbReference>
<dbReference type="PANTHER" id="PTHR24126">
    <property type="entry name" value="ANKYRIN REPEAT, PH AND SEC7 DOMAIN CONTAINING PROTEIN SECG-RELATED"/>
    <property type="match status" value="1"/>
</dbReference>
<evidence type="ECO:0000256" key="6">
    <source>
        <dbReference type="SAM" id="MobiDB-lite"/>
    </source>
</evidence>
<comment type="catalytic activity">
    <reaction evidence="4">
        <text>N(6)-D-ribulosyl-L-lysyl-[protein] + ATP = N(6)-(3-O-phospho-D-ribulosyl)-L-lysyl-[protein] + ADP + H(+)</text>
        <dbReference type="Rhea" id="RHEA:48432"/>
        <dbReference type="Rhea" id="RHEA-COMP:12103"/>
        <dbReference type="Rhea" id="RHEA-COMP:12104"/>
        <dbReference type="ChEBI" id="CHEBI:15378"/>
        <dbReference type="ChEBI" id="CHEBI:30616"/>
        <dbReference type="ChEBI" id="CHEBI:90418"/>
        <dbReference type="ChEBI" id="CHEBI:90420"/>
        <dbReference type="ChEBI" id="CHEBI:456216"/>
        <dbReference type="EC" id="2.7.1.172"/>
    </reaction>
    <physiologicalReaction direction="left-to-right" evidence="4">
        <dbReference type="Rhea" id="RHEA:48433"/>
    </physiologicalReaction>
</comment>
<dbReference type="FunFam" id="3.90.1200.10:FF:000018">
    <property type="entry name" value="Fructosamine-3-kinase, putative"/>
    <property type="match status" value="1"/>
</dbReference>
<dbReference type="Gene3D" id="3.90.1200.10">
    <property type="match status" value="1"/>
</dbReference>
<feature type="repeat" description="ANK" evidence="5">
    <location>
        <begin position="1173"/>
        <end position="1205"/>
    </location>
</feature>
<dbReference type="PANTHER" id="PTHR24126:SF14">
    <property type="entry name" value="ANK_REP_REGION DOMAIN-CONTAINING PROTEIN"/>
    <property type="match status" value="1"/>
</dbReference>
<gene>
    <name evidence="8" type="ORF">IMSHALPRED_000135</name>
</gene>
<protein>
    <recommendedName>
        <fullName evidence="1">protein-ribulosamine 3-kinase</fullName>
        <ecNumber evidence="1">2.7.1.172</ecNumber>
    </recommendedName>
</protein>
<sequence>MAPEPAIRLGLELLYSAPCDAGQLGPLVEYASPNCCSFHAGYQLLNHALFSVVAVHGLGAHPDYTWTAGDVNWLRNEHMLPRAIPNSRILRFGYESQWVGKEAIQQRLPLVADQLLRNMMALRKVWCNALLPEIALVSAKLHEEDYPCIIRSVAGIVFLGTPHRGSNSQTKASVIANIASAVSLGENSSLLKAVEKDSEMLADLLHDFTRTVNTISIPLFCFFEQHKSGVAKVIRFKGSKNLMPSVRDAVVDEHSGCLDGYPKLGLASDHFRLNKFTNADDRNYRLVCEEIVRFVDGAPGLLTNRRPSLPIMPSSSDFDTRYVKSASYTTNQPQGEVNERHRASVQALFATDPTDDMHMIANKKDKLLDTTESWIMKDATYIKWLQEVRSLVLWLHGDPGKGKTMLAIALIEEFSRKLRMDQSTNDTVLVYFFCDNQDDRRKTASLILRGLIYQILCQRPDLAVYLHNEYEKQREQLFSSPNSLHTLWRIFQTIIEYSGLREVFIVIDALDECDKETMETFLVLLEPYIAVEDDDPAINFQKDIRCNIKWLLTSRNELMIKQLLTGSLDVSLEENSTHVDEAVLKFIDVKVNQLTRVKHYDEALRAVVGDFLRKKAEGTFLWVALACRELSKPSVLSINTEETLSHLPSGITPLYTRIMDQVLTSGDEKSTIYIKSILQSMIVALRPLMLPELAVAAGLPKQYHHNLHVLAEYVDQCGSMVTVRERQAHFVHLSAKTYLRQAHFVHLSAKTHILENGRDSIVSHDLRTEHRNVAIHCFQYVCDRVRSGPKPRDASPSTLSIRKNSDTGKDQSDEILFLEYPMLFWTDHARDASDDICEHFDVQDEFFQARSRGFQTWFGAYWVKTHAESEKVPSNCTAMHLAAYAGLSWMLSKLMESGHVSDIHFRDSLGNQPLVWAAMNGHFQAVQLLLARGAQVAAKNNEGVTALYWAANNGHASIIQLLLDKGARCRPKDKIGWTPLHRAAFNGHTGVAGVLLDNDADIEAKDGTKWTALMRAATTGNMEVMRLLLARDANVTTKDMEGCTPMHHAALKGHASIVKLLVERGADSEDQDNDGWTVLQHASWNGHEKTVRYLLKNGANVHSKADNGWTALHQATWNGHATVVRRLLKGGADPNEIDDEGETPLHQAAWRGHPAVIKLLLEEDADPNLRDRTGQTALHQAASNGSGAVVQLLLDEGADPRIEDDDDRQPHSLAEENFHHHIAAILRDRQKEVYGDEVLPDTDNIPKTSLPDSHVDSAIIGILSADPETAMIEAYGQAGFSTPSKVTIVKDGSTSVYFMKTGPDGDMFKGHTTYVPREHESLTAIHSSVPSLCPKSIAHGKLSDSPDYFLLTEFIDIEAASDGSQSHGLSFAQKLAKLHSSPAPIPKGFSRPVFGFPVMTCVGRTPQNNAWSRSWPKFFAENRLRAVCSLVETNHGRDTDLTSLLDRVVSEVVPRLLGNGHLGGREGVRPALVHGDLWSGNKARGKVGGKGGVEEVVFDASSCFAHSEYELGIMRMFGGFSAGFFKEYHRLIPKTEPKIEYDDRLALYELYQWLNHYALFSGGYREDALDCMEKLVSKYGKKEVEDEDSTSS</sequence>
<dbReference type="PROSITE" id="PS50088">
    <property type="entry name" value="ANK_REPEAT"/>
    <property type="match status" value="9"/>
</dbReference>
<keyword evidence="2" id="KW-0677">Repeat</keyword>
<dbReference type="EC" id="2.7.1.172" evidence="1"/>
<keyword evidence="9" id="KW-1185">Reference proteome</keyword>
<dbReference type="InterPro" id="IPR036770">
    <property type="entry name" value="Ankyrin_rpt-contain_sf"/>
</dbReference>
<evidence type="ECO:0000256" key="4">
    <source>
        <dbReference type="ARBA" id="ARBA00048655"/>
    </source>
</evidence>
<dbReference type="SMART" id="SM00248">
    <property type="entry name" value="ANK"/>
    <property type="match status" value="10"/>
</dbReference>
<evidence type="ECO:0000313" key="9">
    <source>
        <dbReference type="Proteomes" id="UP000664534"/>
    </source>
</evidence>
<evidence type="ECO:0000256" key="1">
    <source>
        <dbReference type="ARBA" id="ARBA00011961"/>
    </source>
</evidence>
<proteinExistence type="predicted"/>
<dbReference type="Pfam" id="PF00023">
    <property type="entry name" value="Ank"/>
    <property type="match status" value="1"/>
</dbReference>
<dbReference type="InterPro" id="IPR011009">
    <property type="entry name" value="Kinase-like_dom_sf"/>
</dbReference>
<dbReference type="SUPFAM" id="SSF48403">
    <property type="entry name" value="Ankyrin repeat"/>
    <property type="match status" value="1"/>
</dbReference>
<dbReference type="EMBL" id="CAJPDT010000001">
    <property type="protein sequence ID" value="CAF9904655.1"/>
    <property type="molecule type" value="Genomic_DNA"/>
</dbReference>
<feature type="repeat" description="ANK" evidence="5">
    <location>
        <begin position="1074"/>
        <end position="1106"/>
    </location>
</feature>
<dbReference type="Pfam" id="PF24883">
    <property type="entry name" value="NPHP3_N"/>
    <property type="match status" value="1"/>
</dbReference>
<feature type="repeat" description="ANK" evidence="5">
    <location>
        <begin position="909"/>
        <end position="941"/>
    </location>
</feature>
<dbReference type="Pfam" id="PF13606">
    <property type="entry name" value="Ank_3"/>
    <property type="match status" value="1"/>
</dbReference>
<dbReference type="SUPFAM" id="SSF56112">
    <property type="entry name" value="Protein kinase-like (PK-like)"/>
    <property type="match status" value="1"/>
</dbReference>
<dbReference type="Proteomes" id="UP000664534">
    <property type="component" value="Unassembled WGS sequence"/>
</dbReference>